<dbReference type="KEGG" id="sulg:FJR48_07945"/>
<dbReference type="RefSeq" id="WP_152307614.1">
    <property type="nucleotide sequence ID" value="NZ_CP043617.1"/>
</dbReference>
<feature type="transmembrane region" description="Helical" evidence="1">
    <location>
        <begin position="61"/>
        <end position="80"/>
    </location>
</feature>
<dbReference type="Pfam" id="PF11335">
    <property type="entry name" value="DUF3137"/>
    <property type="match status" value="1"/>
</dbReference>
<sequence length="320" mass="37622">MKSKSFLTDFYYKSLYPILEDLEKDRKQLRYRIIVIGIIYTLIFALILIPLYSSIQDEDVLIFGAFGYIALGGIIYKFLIKDYTSEFKEKIISPLIDALDENLSYHKDLHISEHLFSRSKLFSNPDRHSGNDLVKGEIKNTKIRFSDFHAEKRHRNSKGRDSWSTIFKGLFVVAEFNKNFIGQTVVLPDTAQNTFGDLIGHWLQSKNIGRDELVKMDDTEFEKKFVVYSDDQIEARYILSHSIMKKLSTFEKKFGHPLYISFVRNHIHLAIYYDKDMFEPSIFRSLFEYKTAMEYVDTLHLVTGIIEELKLNQRIWSKSE</sequence>
<keyword evidence="3" id="KW-1185">Reference proteome</keyword>
<keyword evidence="1" id="KW-1133">Transmembrane helix</keyword>
<name>A0A5P8P234_9BACT</name>
<dbReference type="InterPro" id="IPR021484">
    <property type="entry name" value="DUF3137"/>
</dbReference>
<protein>
    <submittedName>
        <fullName evidence="2">DUF3137 domain-containing protein</fullName>
    </submittedName>
</protein>
<keyword evidence="1" id="KW-0812">Transmembrane</keyword>
<organism evidence="2 3">
    <name type="scientific">Sulfurimonas lithotrophica</name>
    <dbReference type="NCBI Taxonomy" id="2590022"/>
    <lineage>
        <taxon>Bacteria</taxon>
        <taxon>Pseudomonadati</taxon>
        <taxon>Campylobacterota</taxon>
        <taxon>Epsilonproteobacteria</taxon>
        <taxon>Campylobacterales</taxon>
        <taxon>Sulfurimonadaceae</taxon>
        <taxon>Sulfurimonas</taxon>
    </lineage>
</organism>
<evidence type="ECO:0000313" key="3">
    <source>
        <dbReference type="Proteomes" id="UP000326944"/>
    </source>
</evidence>
<dbReference type="Proteomes" id="UP000326944">
    <property type="component" value="Chromosome"/>
</dbReference>
<proteinExistence type="predicted"/>
<feature type="transmembrane region" description="Helical" evidence="1">
    <location>
        <begin position="33"/>
        <end position="55"/>
    </location>
</feature>
<keyword evidence="1" id="KW-0472">Membrane</keyword>
<reference evidence="2 3" key="1">
    <citation type="submission" date="2019-09" db="EMBL/GenBank/DDBJ databases">
        <title>Sulfurimonas gotlandica sp. nov., a chemoautotrophic and psychrotolerant epsilonproteobacterium isolated from a pelagic redoxcline, and an emended description of the genus Sulfurimonas.</title>
        <authorList>
            <person name="Wang S."/>
            <person name="Jiang L."/>
            <person name="Shao S."/>
        </authorList>
    </citation>
    <scope>NUCLEOTIDE SEQUENCE [LARGE SCALE GENOMIC DNA]</scope>
    <source>
        <strain evidence="2 3">GYSZ_1</strain>
    </source>
</reference>
<dbReference type="AlphaFoldDB" id="A0A5P8P234"/>
<accession>A0A5P8P234</accession>
<dbReference type="EMBL" id="CP043617">
    <property type="protein sequence ID" value="QFR49667.1"/>
    <property type="molecule type" value="Genomic_DNA"/>
</dbReference>
<dbReference type="OrthoDB" id="4960523at2"/>
<evidence type="ECO:0000256" key="1">
    <source>
        <dbReference type="SAM" id="Phobius"/>
    </source>
</evidence>
<gene>
    <name evidence="2" type="ORF">FJR48_07945</name>
</gene>
<evidence type="ECO:0000313" key="2">
    <source>
        <dbReference type="EMBL" id="QFR49667.1"/>
    </source>
</evidence>